<dbReference type="CDD" id="cd06257">
    <property type="entry name" value="DnaJ"/>
    <property type="match status" value="1"/>
</dbReference>
<feature type="domain" description="J" evidence="1">
    <location>
        <begin position="6"/>
        <end position="32"/>
    </location>
</feature>
<name>A0A2M7FLU0_9BACT</name>
<evidence type="ECO:0000313" key="2">
    <source>
        <dbReference type="EMBL" id="PIW06852.1"/>
    </source>
</evidence>
<evidence type="ECO:0000259" key="1">
    <source>
        <dbReference type="PROSITE" id="PS50076"/>
    </source>
</evidence>
<dbReference type="InterPro" id="IPR001623">
    <property type="entry name" value="DnaJ_domain"/>
</dbReference>
<dbReference type="Proteomes" id="UP000230556">
    <property type="component" value="Unassembled WGS sequence"/>
</dbReference>
<organism evidence="2 3">
    <name type="scientific">Candidatus Collierbacteria bacterium CG17_big_fil_post_rev_8_21_14_2_50_45_7</name>
    <dbReference type="NCBI Taxonomy" id="1974536"/>
    <lineage>
        <taxon>Bacteria</taxon>
        <taxon>Candidatus Collieribacteriota</taxon>
    </lineage>
</organism>
<reference evidence="3" key="1">
    <citation type="submission" date="2017-09" db="EMBL/GenBank/DDBJ databases">
        <title>Depth-based differentiation of microbial function through sediment-hosted aquifers and enrichment of novel symbionts in the deep terrestrial subsurface.</title>
        <authorList>
            <person name="Probst A.J."/>
            <person name="Ladd B."/>
            <person name="Jarett J.K."/>
            <person name="Geller-Mcgrath D.E."/>
            <person name="Sieber C.M.K."/>
            <person name="Emerson J.B."/>
            <person name="Anantharaman K."/>
            <person name="Thomas B.C."/>
            <person name="Malmstrom R."/>
            <person name="Stieglmeier M."/>
            <person name="Klingl A."/>
            <person name="Woyke T."/>
            <person name="Ryan C.M."/>
            <person name="Banfield J.F."/>
        </authorList>
    </citation>
    <scope>NUCLEOTIDE SEQUENCE [LARGE SCALE GENOMIC DNA]</scope>
</reference>
<proteinExistence type="predicted"/>
<sequence>MATKRDYYEILGVTRGASDSELKSAYRKLALK</sequence>
<dbReference type="PRINTS" id="PR00625">
    <property type="entry name" value="JDOMAIN"/>
</dbReference>
<dbReference type="Gene3D" id="1.10.287.110">
    <property type="entry name" value="DnaJ domain"/>
    <property type="match status" value="1"/>
</dbReference>
<feature type="non-terminal residue" evidence="2">
    <location>
        <position position="32"/>
    </location>
</feature>
<dbReference type="PROSITE" id="PS50076">
    <property type="entry name" value="DNAJ_2"/>
    <property type="match status" value="1"/>
</dbReference>
<comment type="caution">
    <text evidence="2">The sequence shown here is derived from an EMBL/GenBank/DDBJ whole genome shotgun (WGS) entry which is preliminary data.</text>
</comment>
<protein>
    <recommendedName>
        <fullName evidence="1">J domain-containing protein</fullName>
    </recommendedName>
</protein>
<dbReference type="InterPro" id="IPR036869">
    <property type="entry name" value="J_dom_sf"/>
</dbReference>
<evidence type="ECO:0000313" key="3">
    <source>
        <dbReference type="Proteomes" id="UP000230556"/>
    </source>
</evidence>
<dbReference type="AlphaFoldDB" id="A0A2M7FLU0"/>
<dbReference type="EMBL" id="PFFO01000178">
    <property type="protein sequence ID" value="PIW06852.1"/>
    <property type="molecule type" value="Genomic_DNA"/>
</dbReference>
<dbReference type="Pfam" id="PF00226">
    <property type="entry name" value="DnaJ"/>
    <property type="match status" value="1"/>
</dbReference>
<accession>A0A2M7FLU0</accession>
<dbReference type="SUPFAM" id="SSF46565">
    <property type="entry name" value="Chaperone J-domain"/>
    <property type="match status" value="1"/>
</dbReference>
<gene>
    <name evidence="2" type="ORF">COW38_04050</name>
</gene>